<name>A0ACB9RIW2_9MYRT</name>
<comment type="caution">
    <text evidence="1">The sequence shown here is derived from an EMBL/GenBank/DDBJ whole genome shotgun (WGS) entry which is preliminary data.</text>
</comment>
<dbReference type="EMBL" id="CM042883">
    <property type="protein sequence ID" value="KAI4378428.1"/>
    <property type="molecule type" value="Genomic_DNA"/>
</dbReference>
<organism evidence="1 2">
    <name type="scientific">Melastoma candidum</name>
    <dbReference type="NCBI Taxonomy" id="119954"/>
    <lineage>
        <taxon>Eukaryota</taxon>
        <taxon>Viridiplantae</taxon>
        <taxon>Streptophyta</taxon>
        <taxon>Embryophyta</taxon>
        <taxon>Tracheophyta</taxon>
        <taxon>Spermatophyta</taxon>
        <taxon>Magnoliopsida</taxon>
        <taxon>eudicotyledons</taxon>
        <taxon>Gunneridae</taxon>
        <taxon>Pentapetalae</taxon>
        <taxon>rosids</taxon>
        <taxon>malvids</taxon>
        <taxon>Myrtales</taxon>
        <taxon>Melastomataceae</taxon>
        <taxon>Melastomatoideae</taxon>
        <taxon>Melastomateae</taxon>
        <taxon>Melastoma</taxon>
    </lineage>
</organism>
<evidence type="ECO:0000313" key="1">
    <source>
        <dbReference type="EMBL" id="KAI4378428.1"/>
    </source>
</evidence>
<protein>
    <submittedName>
        <fullName evidence="1">Uncharacterized protein</fullName>
    </submittedName>
</protein>
<evidence type="ECO:0000313" key="2">
    <source>
        <dbReference type="Proteomes" id="UP001057402"/>
    </source>
</evidence>
<dbReference type="Proteomes" id="UP001057402">
    <property type="component" value="Chromosome 4"/>
</dbReference>
<reference evidence="2" key="1">
    <citation type="journal article" date="2023" name="Front. Plant Sci.">
        <title>Chromosomal-level genome assembly of Melastoma candidum provides insights into trichome evolution.</title>
        <authorList>
            <person name="Zhong Y."/>
            <person name="Wu W."/>
            <person name="Sun C."/>
            <person name="Zou P."/>
            <person name="Liu Y."/>
            <person name="Dai S."/>
            <person name="Zhou R."/>
        </authorList>
    </citation>
    <scope>NUCLEOTIDE SEQUENCE [LARGE SCALE GENOMIC DNA]</scope>
</reference>
<keyword evidence="2" id="KW-1185">Reference proteome</keyword>
<accession>A0ACB9RIW2</accession>
<sequence length="183" mass="21358">MLYHEFSTFSMDQERLMFSKETFDYMEGFVIINRTGLLNNWRSSFSPKDPVRASQFSSDGKILYCLELAKYFNPNEYDIVEQGIEKSLSELNFIPSTLFQSEVSLVEFLDRVHISEMKLKEKGLRDVPHPLLNLLVPKNQISHFAEQVFGNIIADNNGPILIYPVNQSKYLHLHYRAFIFSYS</sequence>
<proteinExistence type="predicted"/>
<gene>
    <name evidence="1" type="ORF">MLD38_015908</name>
</gene>